<evidence type="ECO:0000313" key="2">
    <source>
        <dbReference type="Proteomes" id="UP000010422"/>
    </source>
</evidence>
<name>L0PGZ0_PNEJI</name>
<dbReference type="VEuPathDB" id="FungiDB:PNEJI1_000342"/>
<dbReference type="InParanoid" id="L0PGZ0"/>
<dbReference type="AlphaFoldDB" id="L0PGZ0"/>
<protein>
    <submittedName>
        <fullName evidence="1">Uncharacterized protein</fullName>
    </submittedName>
</protein>
<proteinExistence type="predicted"/>
<reference evidence="1 2" key="1">
    <citation type="journal article" date="2012" name="MBio">
        <title>De novo assembly of the Pneumocystis jirovecii genome from a single bronchoalveolar lavage fluid specimen from a patient.</title>
        <authorList>
            <person name="Cisse O.H."/>
            <person name="Pagni M."/>
            <person name="Hauser P.M."/>
        </authorList>
    </citation>
    <scope>NUCLEOTIDE SEQUENCE [LARGE SCALE GENOMIC DNA]</scope>
    <source>
        <strain evidence="1 2">SE8</strain>
    </source>
</reference>
<dbReference type="EMBL" id="CAKM01000270">
    <property type="protein sequence ID" value="CCJ30890.1"/>
    <property type="molecule type" value="Genomic_DNA"/>
</dbReference>
<sequence>MYHIIEKEILETRLSRIENIVYGVNNMASSKDISLDILSLINFIEVEINKLVKGSEVLRKMLYLFDTFLLEENEKNRVVFSNTPLYSTVTSQMLSIRELSIPDSDIYFQVAANIYQLHIMFISIESVEKQLNFLSRRIAKVLELWYEVGIDTVNDCFLEWDERIDNLNSKMQKCCTFNITSY</sequence>
<organism evidence="2">
    <name type="scientific">Pneumocystis jirovecii</name>
    <name type="common">Human pneumocystis pneumonia agent</name>
    <dbReference type="NCBI Taxonomy" id="42068"/>
    <lineage>
        <taxon>Eukaryota</taxon>
        <taxon>Fungi</taxon>
        <taxon>Dikarya</taxon>
        <taxon>Ascomycota</taxon>
        <taxon>Taphrinomycotina</taxon>
        <taxon>Pneumocystomycetes</taxon>
        <taxon>Pneumocystaceae</taxon>
        <taxon>Pneumocystis</taxon>
    </lineage>
</organism>
<accession>L0PGZ0</accession>
<gene>
    <name evidence="1" type="ORF">PNEJI1_000342</name>
</gene>
<dbReference type="Proteomes" id="UP000010422">
    <property type="component" value="Unassembled WGS sequence"/>
</dbReference>
<evidence type="ECO:0000313" key="1">
    <source>
        <dbReference type="EMBL" id="CCJ30890.1"/>
    </source>
</evidence>
<comment type="caution">
    <text evidence="1">The sequence shown here is derived from an EMBL/GenBank/DDBJ whole genome shotgun (WGS) entry which is preliminary data.</text>
</comment>